<name>A0A0E0Q7Y0_ORYRU</name>
<accession>A0A0E0Q7Y0</accession>
<dbReference type="HOGENOM" id="CLU_164324_0_0_1"/>
<keyword evidence="2" id="KW-1185">Reference proteome</keyword>
<organism evidence="1 2">
    <name type="scientific">Oryza rufipogon</name>
    <name type="common">Brownbeard rice</name>
    <name type="synonym">Asian wild rice</name>
    <dbReference type="NCBI Taxonomy" id="4529"/>
    <lineage>
        <taxon>Eukaryota</taxon>
        <taxon>Viridiplantae</taxon>
        <taxon>Streptophyta</taxon>
        <taxon>Embryophyta</taxon>
        <taxon>Tracheophyta</taxon>
        <taxon>Spermatophyta</taxon>
        <taxon>Magnoliopsida</taxon>
        <taxon>Liliopsida</taxon>
        <taxon>Poales</taxon>
        <taxon>Poaceae</taxon>
        <taxon>BOP clade</taxon>
        <taxon>Oryzoideae</taxon>
        <taxon>Oryzeae</taxon>
        <taxon>Oryzinae</taxon>
        <taxon>Oryza</taxon>
    </lineage>
</organism>
<sequence length="123" mass="14356">MAPSGATVGSGTKRIEMENMEVFKETVELIHPQPLGCRPHRRSFRERPTPCSLSLLHMRSRSLCEDLTYKTRLTNDETTQKPWSMEEQVWLESERKPWSSTLLPPYLHTREVAHLGHDETWLL</sequence>
<proteinExistence type="predicted"/>
<dbReference type="Proteomes" id="UP000008022">
    <property type="component" value="Unassembled WGS sequence"/>
</dbReference>
<protein>
    <submittedName>
        <fullName evidence="1">Uncharacterized protein</fullName>
    </submittedName>
</protein>
<reference evidence="2" key="1">
    <citation type="submission" date="2013-06" db="EMBL/GenBank/DDBJ databases">
        <authorList>
            <person name="Zhao Q."/>
        </authorList>
    </citation>
    <scope>NUCLEOTIDE SEQUENCE</scope>
    <source>
        <strain evidence="2">cv. W1943</strain>
    </source>
</reference>
<dbReference type="AlphaFoldDB" id="A0A0E0Q7Y0"/>
<dbReference type="OMA" id="MEEQVWL"/>
<reference evidence="1" key="2">
    <citation type="submission" date="2015-06" db="UniProtKB">
        <authorList>
            <consortium name="EnsemblPlants"/>
        </authorList>
    </citation>
    <scope>IDENTIFICATION</scope>
</reference>
<dbReference type="Gramene" id="ORUFI07G13830.1">
    <property type="protein sequence ID" value="ORUFI07G13830.1"/>
    <property type="gene ID" value="ORUFI07G13830"/>
</dbReference>
<evidence type="ECO:0000313" key="2">
    <source>
        <dbReference type="Proteomes" id="UP000008022"/>
    </source>
</evidence>
<evidence type="ECO:0000313" key="1">
    <source>
        <dbReference type="EnsemblPlants" id="ORUFI07G13830.1"/>
    </source>
</evidence>
<dbReference type="EnsemblPlants" id="ORUFI07G13830.1">
    <property type="protein sequence ID" value="ORUFI07G13830.1"/>
    <property type="gene ID" value="ORUFI07G13830"/>
</dbReference>